<accession>A0A917T9Y3</accession>
<dbReference type="InterPro" id="IPR011047">
    <property type="entry name" value="Quinoprotein_ADH-like_sf"/>
</dbReference>
<feature type="chain" id="PRO_5038123885" evidence="1">
    <location>
        <begin position="32"/>
        <end position="384"/>
    </location>
</feature>
<name>A0A917T9Y3_9ACTN</name>
<dbReference type="SUPFAM" id="SSF50998">
    <property type="entry name" value="Quinoprotein alcohol dehydrogenase-like"/>
    <property type="match status" value="1"/>
</dbReference>
<feature type="signal peptide" evidence="1">
    <location>
        <begin position="1"/>
        <end position="31"/>
    </location>
</feature>
<dbReference type="AlphaFoldDB" id="A0A917T9Y3"/>
<proteinExistence type="predicted"/>
<evidence type="ECO:0000256" key="1">
    <source>
        <dbReference type="SAM" id="SignalP"/>
    </source>
</evidence>
<dbReference type="EMBL" id="BMPI01000006">
    <property type="protein sequence ID" value="GGM15869.1"/>
    <property type="molecule type" value="Genomic_DNA"/>
</dbReference>
<organism evidence="2 3">
    <name type="scientific">Dactylosporangium sucinum</name>
    <dbReference type="NCBI Taxonomy" id="1424081"/>
    <lineage>
        <taxon>Bacteria</taxon>
        <taxon>Bacillati</taxon>
        <taxon>Actinomycetota</taxon>
        <taxon>Actinomycetes</taxon>
        <taxon>Micromonosporales</taxon>
        <taxon>Micromonosporaceae</taxon>
        <taxon>Dactylosporangium</taxon>
    </lineage>
</organism>
<sequence length="384" mass="39165">MSAMRLIRKFALGLLAAATAGALVGASAAGAATVQRLPLRSPSFDGTVWSVAFRGDNVYVGGSFSKAVVAGKTYPRTRLAAFNARTGALLDWAPAADNTVRGLATHGNSVYAVGDFSKVSGVKRDSLAELDATTGAVNAFSHEVGGSATTIGIGGGRLYLGGRFSTVDGTKRTNLAAFNLATGALDPRWAPTTDNRVEALAVTAGRVYLAGSFHKTNNVSNSLRLTAVDPVTGTLDKGFLPRPSAVVLAVAVDAAGNVYAGMGGQGGRAVAYTPTGRVRWTRVFDGDVQAITALGGVTYIGGHFDRACTTAKNGARGACTDGSVSRIKLAAAGQDGRLLDWAPQANGIAGVRTLATNEPLGVIVAGGEFTTMGGVTQKRLAVFG</sequence>
<reference evidence="2" key="1">
    <citation type="journal article" date="2014" name="Int. J. Syst. Evol. Microbiol.">
        <title>Complete genome sequence of Corynebacterium casei LMG S-19264T (=DSM 44701T), isolated from a smear-ripened cheese.</title>
        <authorList>
            <consortium name="US DOE Joint Genome Institute (JGI-PGF)"/>
            <person name="Walter F."/>
            <person name="Albersmeier A."/>
            <person name="Kalinowski J."/>
            <person name="Ruckert C."/>
        </authorList>
    </citation>
    <scope>NUCLEOTIDE SEQUENCE</scope>
    <source>
        <strain evidence="2">JCM 19831</strain>
    </source>
</reference>
<evidence type="ECO:0000313" key="2">
    <source>
        <dbReference type="EMBL" id="GGM15869.1"/>
    </source>
</evidence>
<dbReference type="Gene3D" id="2.80.10.50">
    <property type="match status" value="1"/>
</dbReference>
<evidence type="ECO:0000313" key="3">
    <source>
        <dbReference type="Proteomes" id="UP000642070"/>
    </source>
</evidence>
<comment type="caution">
    <text evidence="2">The sequence shown here is derived from an EMBL/GenBank/DDBJ whole genome shotgun (WGS) entry which is preliminary data.</text>
</comment>
<keyword evidence="3" id="KW-1185">Reference proteome</keyword>
<keyword evidence="1" id="KW-0732">Signal</keyword>
<dbReference type="Proteomes" id="UP000642070">
    <property type="component" value="Unassembled WGS sequence"/>
</dbReference>
<reference evidence="2" key="2">
    <citation type="submission" date="2020-09" db="EMBL/GenBank/DDBJ databases">
        <authorList>
            <person name="Sun Q."/>
            <person name="Ohkuma M."/>
        </authorList>
    </citation>
    <scope>NUCLEOTIDE SEQUENCE</scope>
    <source>
        <strain evidence="2">JCM 19831</strain>
    </source>
</reference>
<protein>
    <submittedName>
        <fullName evidence="2">Uncharacterized protein</fullName>
    </submittedName>
</protein>
<gene>
    <name evidence="2" type="ORF">GCM10007977_016360</name>
</gene>